<evidence type="ECO:0000313" key="2">
    <source>
        <dbReference type="EMBL" id="KAJ1122888.1"/>
    </source>
</evidence>
<evidence type="ECO:0000256" key="1">
    <source>
        <dbReference type="SAM" id="MobiDB-lite"/>
    </source>
</evidence>
<reference evidence="2" key="1">
    <citation type="journal article" date="2022" name="bioRxiv">
        <title>Sequencing and chromosome-scale assembly of the giantPleurodeles waltlgenome.</title>
        <authorList>
            <person name="Brown T."/>
            <person name="Elewa A."/>
            <person name="Iarovenko S."/>
            <person name="Subramanian E."/>
            <person name="Araus A.J."/>
            <person name="Petzold A."/>
            <person name="Susuki M."/>
            <person name="Suzuki K.-i.T."/>
            <person name="Hayashi T."/>
            <person name="Toyoda A."/>
            <person name="Oliveira C."/>
            <person name="Osipova E."/>
            <person name="Leigh N.D."/>
            <person name="Simon A."/>
            <person name="Yun M.H."/>
        </authorList>
    </citation>
    <scope>NUCLEOTIDE SEQUENCE</scope>
    <source>
        <strain evidence="2">20211129_DDA</strain>
        <tissue evidence="2">Liver</tissue>
    </source>
</reference>
<dbReference type="AlphaFoldDB" id="A0AAV7P3K2"/>
<comment type="caution">
    <text evidence="2">The sequence shown here is derived from an EMBL/GenBank/DDBJ whole genome shotgun (WGS) entry which is preliminary data.</text>
</comment>
<proteinExistence type="predicted"/>
<keyword evidence="3" id="KW-1185">Reference proteome</keyword>
<accession>A0AAV7P3K2</accession>
<name>A0AAV7P3K2_PLEWA</name>
<sequence>MAWRTTRFRFVVEASSLSLISKHIGPHAELTRLSIPQNSITSERSRSADVAPPLRSTARAQTVARSDAASIPGACHNSGERISIRRTDILKQD</sequence>
<organism evidence="2 3">
    <name type="scientific">Pleurodeles waltl</name>
    <name type="common">Iberian ribbed newt</name>
    <dbReference type="NCBI Taxonomy" id="8319"/>
    <lineage>
        <taxon>Eukaryota</taxon>
        <taxon>Metazoa</taxon>
        <taxon>Chordata</taxon>
        <taxon>Craniata</taxon>
        <taxon>Vertebrata</taxon>
        <taxon>Euteleostomi</taxon>
        <taxon>Amphibia</taxon>
        <taxon>Batrachia</taxon>
        <taxon>Caudata</taxon>
        <taxon>Salamandroidea</taxon>
        <taxon>Salamandridae</taxon>
        <taxon>Pleurodelinae</taxon>
        <taxon>Pleurodeles</taxon>
    </lineage>
</organism>
<protein>
    <submittedName>
        <fullName evidence="2">Uncharacterized protein</fullName>
    </submittedName>
</protein>
<dbReference type="Proteomes" id="UP001066276">
    <property type="component" value="Chromosome 7"/>
</dbReference>
<dbReference type="EMBL" id="JANPWB010000011">
    <property type="protein sequence ID" value="KAJ1122888.1"/>
    <property type="molecule type" value="Genomic_DNA"/>
</dbReference>
<evidence type="ECO:0000313" key="3">
    <source>
        <dbReference type="Proteomes" id="UP001066276"/>
    </source>
</evidence>
<gene>
    <name evidence="2" type="ORF">NDU88_001361</name>
</gene>
<feature type="region of interest" description="Disordered" evidence="1">
    <location>
        <begin position="39"/>
        <end position="76"/>
    </location>
</feature>